<dbReference type="Proteomes" id="UP000784294">
    <property type="component" value="Unassembled WGS sequence"/>
</dbReference>
<evidence type="ECO:0000313" key="3">
    <source>
        <dbReference type="Proteomes" id="UP000784294"/>
    </source>
</evidence>
<proteinExistence type="predicted"/>
<keyword evidence="3" id="KW-1185">Reference proteome</keyword>
<name>A0A448XGP5_9PLAT</name>
<dbReference type="AlphaFoldDB" id="A0A448XGP5"/>
<accession>A0A448XGP5</accession>
<comment type="caution">
    <text evidence="2">The sequence shown here is derived from an EMBL/GenBank/DDBJ whole genome shotgun (WGS) entry which is preliminary data.</text>
</comment>
<gene>
    <name evidence="2" type="ORF">PXEA_LOCUS29589</name>
</gene>
<protein>
    <submittedName>
        <fullName evidence="2">Uncharacterized protein</fullName>
    </submittedName>
</protein>
<evidence type="ECO:0000256" key="1">
    <source>
        <dbReference type="SAM" id="MobiDB-lite"/>
    </source>
</evidence>
<dbReference type="EMBL" id="CAAALY010251515">
    <property type="protein sequence ID" value="VEL36149.1"/>
    <property type="molecule type" value="Genomic_DNA"/>
</dbReference>
<organism evidence="2 3">
    <name type="scientific">Protopolystoma xenopodis</name>
    <dbReference type="NCBI Taxonomy" id="117903"/>
    <lineage>
        <taxon>Eukaryota</taxon>
        <taxon>Metazoa</taxon>
        <taxon>Spiralia</taxon>
        <taxon>Lophotrochozoa</taxon>
        <taxon>Platyhelminthes</taxon>
        <taxon>Monogenea</taxon>
        <taxon>Polyopisthocotylea</taxon>
        <taxon>Polystomatidea</taxon>
        <taxon>Polystomatidae</taxon>
        <taxon>Protopolystoma</taxon>
    </lineage>
</organism>
<evidence type="ECO:0000313" key="2">
    <source>
        <dbReference type="EMBL" id="VEL36149.1"/>
    </source>
</evidence>
<reference evidence="2" key="1">
    <citation type="submission" date="2018-11" db="EMBL/GenBank/DDBJ databases">
        <authorList>
            <consortium name="Pathogen Informatics"/>
        </authorList>
    </citation>
    <scope>NUCLEOTIDE SEQUENCE</scope>
</reference>
<feature type="region of interest" description="Disordered" evidence="1">
    <location>
        <begin position="71"/>
        <end position="92"/>
    </location>
</feature>
<sequence>MPIALRLQSIRQQSPDQERQPNWLWPGQGFANSLLVSYNAVRLATVVVVELAVFDSLQCFHLRAIDQKEPKPHIGDVKESHHADTEPMRMFT</sequence>